<comment type="subcellular location">
    <subcellularLocation>
        <location evidence="1">Nucleus</location>
    </subcellularLocation>
</comment>
<feature type="compositionally biased region" description="Polar residues" evidence="8">
    <location>
        <begin position="334"/>
        <end position="350"/>
    </location>
</feature>
<name>U4LU85_PYROM</name>
<dbReference type="Proteomes" id="UP000018144">
    <property type="component" value="Unassembled WGS sequence"/>
</dbReference>
<feature type="compositionally biased region" description="Polar residues" evidence="8">
    <location>
        <begin position="527"/>
        <end position="539"/>
    </location>
</feature>
<dbReference type="AlphaFoldDB" id="U4LU85"/>
<gene>
    <name evidence="10" type="ORF">PCON_10788</name>
</gene>
<feature type="compositionally biased region" description="Polar residues" evidence="8">
    <location>
        <begin position="460"/>
        <end position="470"/>
    </location>
</feature>
<evidence type="ECO:0000256" key="7">
    <source>
        <dbReference type="ARBA" id="ARBA00044529"/>
    </source>
</evidence>
<dbReference type="GO" id="GO:0006303">
    <property type="term" value="P:double-strand break repair via nonhomologous end joining"/>
    <property type="evidence" value="ECO:0007669"/>
    <property type="project" value="UniProtKB-ARBA"/>
</dbReference>
<dbReference type="GO" id="GO:0032807">
    <property type="term" value="C:DNA ligase IV complex"/>
    <property type="evidence" value="ECO:0007669"/>
    <property type="project" value="TreeGrafter"/>
</dbReference>
<feature type="compositionally biased region" description="Acidic residues" evidence="8">
    <location>
        <begin position="398"/>
        <end position="416"/>
    </location>
</feature>
<feature type="compositionally biased region" description="Basic and acidic residues" evidence="8">
    <location>
        <begin position="567"/>
        <end position="576"/>
    </location>
</feature>
<evidence type="ECO:0000256" key="5">
    <source>
        <dbReference type="ARBA" id="ARBA00023242"/>
    </source>
</evidence>
<dbReference type="InterPro" id="IPR038051">
    <property type="entry name" value="XRCC4-like_N_sf"/>
</dbReference>
<dbReference type="GO" id="GO:0045027">
    <property type="term" value="F:DNA end binding"/>
    <property type="evidence" value="ECO:0007669"/>
    <property type="project" value="TreeGrafter"/>
</dbReference>
<comment type="similarity">
    <text evidence="6">Belongs to the XRCC4-XLF family. XLF subfamily.</text>
</comment>
<evidence type="ECO:0000313" key="11">
    <source>
        <dbReference type="Proteomes" id="UP000018144"/>
    </source>
</evidence>
<feature type="region of interest" description="Disordered" evidence="8">
    <location>
        <begin position="383"/>
        <end position="586"/>
    </location>
</feature>
<sequence>MSAASSPWRVLSLTTHSGNLPPLLIKTVFTPSSYTVHLTDLHTLWTENLDRRAILSRALLEGTVIDPTVDASQLSLLLSKLELSLNTIKYAGKNALSLISSGDELRLKATAELPAPLPELEWQFSLLKQSGTEFLNVFTVDIISMAHVQDMMVAELARMMKEKDAVIEKMKDALEEGKVKAEHVVGLYRKKALVPFDEDSWRGNYKDQEEWAAAGVVNSLFTSRWAGTRPVKRTEGPGEWWKTFGEEKGRTPSEIPPHRVKTNFTSMDNENDDSDETADEDDGFETLETPPPPSMHDSTEATTAAKDHKPGDDSNVDFNSDLIKRTSLVPPAKNVSTASKEKQTQPTIKSSSVLYGNLRGEKSKPLASASTLKPIGIIGKIEGLKRPTTPERTTTYVTDDDETADEADEADDETGDENVPVQIVPPKAITQPIKSIGRIGGRASNRTSENTSTEKHKPQPTLQNVLQTPPKSVVGGLRKSIGRIGGKGTVSEAEVKEQPSRCQTQQKAEPESTTLTGPKPPTPLPLSNNQSLQTPTFKISSPKKESQLQKVEDEEDEDARADKKRRMLAEELEAKKKQPLKKRRKF</sequence>
<dbReference type="InterPro" id="IPR052287">
    <property type="entry name" value="NHEJ_factor"/>
</dbReference>
<feature type="compositionally biased region" description="Basic residues" evidence="8">
    <location>
        <begin position="577"/>
        <end position="586"/>
    </location>
</feature>
<dbReference type="Gene3D" id="2.170.210.10">
    <property type="entry name" value="DNA double-strand break repair and VJ recombination XRCC4, N-terminal"/>
    <property type="match status" value="1"/>
</dbReference>
<dbReference type="PANTHER" id="PTHR32235:SF1">
    <property type="entry name" value="NON-HOMOLOGOUS END-JOINING FACTOR 1"/>
    <property type="match status" value="1"/>
</dbReference>
<organism evidence="10 11">
    <name type="scientific">Pyronema omphalodes (strain CBS 100304)</name>
    <name type="common">Pyronema confluens</name>
    <dbReference type="NCBI Taxonomy" id="1076935"/>
    <lineage>
        <taxon>Eukaryota</taxon>
        <taxon>Fungi</taxon>
        <taxon>Dikarya</taxon>
        <taxon>Ascomycota</taxon>
        <taxon>Pezizomycotina</taxon>
        <taxon>Pezizomycetes</taxon>
        <taxon>Pezizales</taxon>
        <taxon>Pyronemataceae</taxon>
        <taxon>Pyronema</taxon>
    </lineage>
</organism>
<feature type="domain" description="XLF-like N-terminal" evidence="9">
    <location>
        <begin position="7"/>
        <end position="126"/>
    </location>
</feature>
<accession>U4LU85</accession>
<feature type="compositionally biased region" description="Acidic residues" evidence="8">
    <location>
        <begin position="269"/>
        <end position="285"/>
    </location>
</feature>
<keyword evidence="3" id="KW-0238">DNA-binding</keyword>
<evidence type="ECO:0000256" key="4">
    <source>
        <dbReference type="ARBA" id="ARBA00023204"/>
    </source>
</evidence>
<dbReference type="eggNOG" id="ENOG502SCQK">
    <property type="taxonomic scope" value="Eukaryota"/>
</dbReference>
<dbReference type="Pfam" id="PF09302">
    <property type="entry name" value="XLF"/>
    <property type="match status" value="1"/>
</dbReference>
<protein>
    <recommendedName>
        <fullName evidence="7">Non-homologous end-joining factor 1</fullName>
    </recommendedName>
</protein>
<dbReference type="OMA" id="IKGVAPF"/>
<evidence type="ECO:0000256" key="2">
    <source>
        <dbReference type="ARBA" id="ARBA00022763"/>
    </source>
</evidence>
<reference evidence="10 11" key="1">
    <citation type="journal article" date="2013" name="PLoS Genet.">
        <title>The genome and development-dependent transcriptomes of Pyronema confluens: a window into fungal evolution.</title>
        <authorList>
            <person name="Traeger S."/>
            <person name="Altegoer F."/>
            <person name="Freitag M."/>
            <person name="Gabaldon T."/>
            <person name="Kempken F."/>
            <person name="Kumar A."/>
            <person name="Marcet-Houben M."/>
            <person name="Poggeler S."/>
            <person name="Stajich J.E."/>
            <person name="Nowrousian M."/>
        </authorList>
    </citation>
    <scope>NUCLEOTIDE SEQUENCE [LARGE SCALE GENOMIC DNA]</scope>
    <source>
        <strain evidence="11">CBS 100304</strain>
        <tissue evidence="10">Vegetative mycelium</tissue>
    </source>
</reference>
<dbReference type="InterPro" id="IPR015381">
    <property type="entry name" value="XLF-like_N"/>
</dbReference>
<dbReference type="CDD" id="cd22285">
    <property type="entry name" value="HD_XLF_N"/>
    <property type="match status" value="1"/>
</dbReference>
<keyword evidence="11" id="KW-1185">Reference proteome</keyword>
<feature type="compositionally biased region" description="Basic and acidic residues" evidence="8">
    <location>
        <begin position="542"/>
        <end position="551"/>
    </location>
</feature>
<proteinExistence type="inferred from homology"/>
<keyword evidence="5" id="KW-0539">Nucleus</keyword>
<evidence type="ECO:0000256" key="8">
    <source>
        <dbReference type="SAM" id="MobiDB-lite"/>
    </source>
</evidence>
<dbReference type="OrthoDB" id="2155935at2759"/>
<feature type="region of interest" description="Disordered" evidence="8">
    <location>
        <begin position="232"/>
        <end position="350"/>
    </location>
</feature>
<dbReference type="PANTHER" id="PTHR32235">
    <property type="entry name" value="NON-HOMOLOGOUS END-JOINING FACTOR 1"/>
    <property type="match status" value="1"/>
</dbReference>
<keyword evidence="4" id="KW-0234">DNA repair</keyword>
<evidence type="ECO:0000259" key="9">
    <source>
        <dbReference type="Pfam" id="PF09302"/>
    </source>
</evidence>
<keyword evidence="2" id="KW-0227">DNA damage</keyword>
<evidence type="ECO:0000313" key="10">
    <source>
        <dbReference type="EMBL" id="CCX31441.1"/>
    </source>
</evidence>
<evidence type="ECO:0000256" key="6">
    <source>
        <dbReference type="ARBA" id="ARBA00025747"/>
    </source>
</evidence>
<dbReference type="STRING" id="1076935.U4LU85"/>
<evidence type="ECO:0000256" key="1">
    <source>
        <dbReference type="ARBA" id="ARBA00004123"/>
    </source>
</evidence>
<evidence type="ECO:0000256" key="3">
    <source>
        <dbReference type="ARBA" id="ARBA00023125"/>
    </source>
</evidence>
<dbReference type="EMBL" id="HF935596">
    <property type="protein sequence ID" value="CCX31441.1"/>
    <property type="molecule type" value="Genomic_DNA"/>
</dbReference>